<dbReference type="InterPro" id="IPR000980">
    <property type="entry name" value="SH2"/>
</dbReference>
<dbReference type="Gene3D" id="3.30.505.10">
    <property type="entry name" value="SH2 domain"/>
    <property type="match status" value="1"/>
</dbReference>
<evidence type="ECO:0000259" key="5">
    <source>
        <dbReference type="PROSITE" id="PS50001"/>
    </source>
</evidence>
<evidence type="ECO:0000259" key="6">
    <source>
        <dbReference type="PROSITE" id="PS50003"/>
    </source>
</evidence>
<organism evidence="7 8">
    <name type="scientific">Parambassis ranga</name>
    <name type="common">Indian glassy fish</name>
    <dbReference type="NCBI Taxonomy" id="210632"/>
    <lineage>
        <taxon>Eukaryota</taxon>
        <taxon>Metazoa</taxon>
        <taxon>Chordata</taxon>
        <taxon>Craniata</taxon>
        <taxon>Vertebrata</taxon>
        <taxon>Euteleostomi</taxon>
        <taxon>Actinopterygii</taxon>
        <taxon>Neopterygii</taxon>
        <taxon>Teleostei</taxon>
        <taxon>Neoteleostei</taxon>
        <taxon>Acanthomorphata</taxon>
        <taxon>Ovalentaria</taxon>
        <taxon>Ambassidae</taxon>
        <taxon>Parambassis</taxon>
    </lineage>
</organism>
<proteinExistence type="predicted"/>
<dbReference type="GO" id="GO:0035591">
    <property type="term" value="F:signaling adaptor activity"/>
    <property type="evidence" value="ECO:0007669"/>
    <property type="project" value="InterPro"/>
</dbReference>
<accession>A0A6P7J7U4</accession>
<dbReference type="PROSITE" id="PS50003">
    <property type="entry name" value="PH_DOMAIN"/>
    <property type="match status" value="1"/>
</dbReference>
<dbReference type="PANTHER" id="PTHR16186">
    <property type="entry name" value="SIGNAL-TRANSDUCING ADAPTOR PROTEIN-RELATED"/>
    <property type="match status" value="1"/>
</dbReference>
<dbReference type="InterPro" id="IPR001849">
    <property type="entry name" value="PH_domain"/>
</dbReference>
<dbReference type="SMART" id="SM00233">
    <property type="entry name" value="PH"/>
    <property type="match status" value="1"/>
</dbReference>
<dbReference type="PANTHER" id="PTHR16186:SF10">
    <property type="entry name" value="SIGNAL-TRANSDUCING ADAPTOR PROTEIN 1"/>
    <property type="match status" value="1"/>
</dbReference>
<reference evidence="8" key="1">
    <citation type="submission" date="2025-08" db="UniProtKB">
        <authorList>
            <consortium name="RefSeq"/>
        </authorList>
    </citation>
    <scope>IDENTIFICATION</scope>
</reference>
<dbReference type="RefSeq" id="XP_028272381.1">
    <property type="nucleotide sequence ID" value="XM_028416580.1"/>
</dbReference>
<protein>
    <submittedName>
        <fullName evidence="8">Signal-transducing adaptor protein 1-like</fullName>
    </submittedName>
</protein>
<feature type="compositionally biased region" description="Pro residues" evidence="4">
    <location>
        <begin position="153"/>
        <end position="162"/>
    </location>
</feature>
<dbReference type="OrthoDB" id="6086001at2759"/>
<dbReference type="InParanoid" id="A0A6P7J7U4"/>
<dbReference type="Pfam" id="PF00017">
    <property type="entry name" value="SH2"/>
    <property type="match status" value="1"/>
</dbReference>
<dbReference type="InterPro" id="IPR011993">
    <property type="entry name" value="PH-like_dom_sf"/>
</dbReference>
<sequence>MSVHPRVVHKRRATITALPLYYSGHVLKKHTKEKDFKNYYAELRGATLFLYKDDTQDTYVEKLDLEQLKSMELESPYQRKTPTIFTLTLHTEEVQEVQEVQLKMDNADTGEEWRAYILTVVKRQIPSKLQLLPGQMFLLQDVLVQERTRNPPSSQPPLPPRPSFLKPSGSAGASSPPKATSAHGIPACFFDVTRQEAERMLEANPEYGGIILRPSTLPNNYALTLRQLTPSGPVMKNYRVASTSGGFIIELEAAVMVPSLNDVLTYFIEKTEYRVHPYVPFQPYDTRIDVLPAPECVATTSPTAKIIPKAQVAPMVQSQNKEEPLPDPAKPVGGEYVLPDEDGPDEHDLKMVQLAGDLQEVLKLRRENICKEKGNPPGMAQWATNGAPL</sequence>
<dbReference type="SUPFAM" id="SSF50729">
    <property type="entry name" value="PH domain-like"/>
    <property type="match status" value="1"/>
</dbReference>
<feature type="compositionally biased region" description="Low complexity" evidence="4">
    <location>
        <begin position="163"/>
        <end position="182"/>
    </location>
</feature>
<dbReference type="SUPFAM" id="SSF55550">
    <property type="entry name" value="SH2 domain"/>
    <property type="match status" value="1"/>
</dbReference>
<feature type="region of interest" description="Disordered" evidence="4">
    <location>
        <begin position="148"/>
        <end position="182"/>
    </location>
</feature>
<dbReference type="GO" id="GO:0019901">
    <property type="term" value="F:protein kinase binding"/>
    <property type="evidence" value="ECO:0007669"/>
    <property type="project" value="TreeGrafter"/>
</dbReference>
<keyword evidence="1" id="KW-0597">Phosphoprotein</keyword>
<dbReference type="AlphaFoldDB" id="A0A6P7J7U4"/>
<feature type="domain" description="SH2" evidence="5">
    <location>
        <begin position="192"/>
        <end position="284"/>
    </location>
</feature>
<dbReference type="Gene3D" id="2.30.29.30">
    <property type="entry name" value="Pleckstrin-homology domain (PH domain)/Phosphotyrosine-binding domain (PTB)"/>
    <property type="match status" value="1"/>
</dbReference>
<keyword evidence="7" id="KW-1185">Reference proteome</keyword>
<dbReference type="Proteomes" id="UP000515145">
    <property type="component" value="Chromosome 10"/>
</dbReference>
<dbReference type="GO" id="GO:0007169">
    <property type="term" value="P:cell surface receptor protein tyrosine kinase signaling pathway"/>
    <property type="evidence" value="ECO:0007669"/>
    <property type="project" value="TreeGrafter"/>
</dbReference>
<keyword evidence="2 3" id="KW-0727">SH2 domain</keyword>
<evidence type="ECO:0000256" key="4">
    <source>
        <dbReference type="SAM" id="MobiDB-lite"/>
    </source>
</evidence>
<evidence type="ECO:0000256" key="1">
    <source>
        <dbReference type="ARBA" id="ARBA00022553"/>
    </source>
</evidence>
<evidence type="ECO:0000313" key="8">
    <source>
        <dbReference type="RefSeq" id="XP_028272381.1"/>
    </source>
</evidence>
<gene>
    <name evidence="8" type="primary">LOC114442783</name>
</gene>
<dbReference type="InterPro" id="IPR039111">
    <property type="entry name" value="STAP1/STAP2"/>
</dbReference>
<dbReference type="Pfam" id="PF00169">
    <property type="entry name" value="PH"/>
    <property type="match status" value="1"/>
</dbReference>
<evidence type="ECO:0000313" key="7">
    <source>
        <dbReference type="Proteomes" id="UP000515145"/>
    </source>
</evidence>
<dbReference type="GO" id="GO:0050861">
    <property type="term" value="P:positive regulation of B cell receptor signaling pathway"/>
    <property type="evidence" value="ECO:0007669"/>
    <property type="project" value="TreeGrafter"/>
</dbReference>
<evidence type="ECO:0000256" key="3">
    <source>
        <dbReference type="PROSITE-ProRule" id="PRU00191"/>
    </source>
</evidence>
<feature type="domain" description="PH" evidence="6">
    <location>
        <begin position="19"/>
        <end position="122"/>
    </location>
</feature>
<dbReference type="GeneID" id="114442783"/>
<dbReference type="InterPro" id="IPR036860">
    <property type="entry name" value="SH2_dom_sf"/>
</dbReference>
<feature type="region of interest" description="Disordered" evidence="4">
    <location>
        <begin position="318"/>
        <end position="347"/>
    </location>
</feature>
<name>A0A6P7J7U4_9TELE</name>
<dbReference type="PROSITE" id="PS50001">
    <property type="entry name" value="SH2"/>
    <property type="match status" value="1"/>
</dbReference>
<evidence type="ECO:0000256" key="2">
    <source>
        <dbReference type="ARBA" id="ARBA00022999"/>
    </source>
</evidence>